<proteinExistence type="predicted"/>
<evidence type="ECO:0000313" key="2">
    <source>
        <dbReference type="EMBL" id="RPE08723.1"/>
    </source>
</evidence>
<comment type="caution">
    <text evidence="2">The sequence shown here is derived from an EMBL/GenBank/DDBJ whole genome shotgun (WGS) entry which is preliminary data.</text>
</comment>
<evidence type="ECO:0000313" key="3">
    <source>
        <dbReference type="Proteomes" id="UP000278351"/>
    </source>
</evidence>
<dbReference type="RefSeq" id="WP_123847719.1">
    <property type="nucleotide sequence ID" value="NZ_RPDH01000002.1"/>
</dbReference>
<dbReference type="Gene3D" id="2.60.120.560">
    <property type="entry name" value="Exo-inulinase, domain 1"/>
    <property type="match status" value="1"/>
</dbReference>
<protein>
    <recommendedName>
        <fullName evidence="4">DUF1080 domain-containing protein</fullName>
    </recommendedName>
</protein>
<reference evidence="2 3" key="1">
    <citation type="submission" date="2018-11" db="EMBL/GenBank/DDBJ databases">
        <title>Chitinophaga lutea sp.nov., isolate from arsenic contaminated soil.</title>
        <authorList>
            <person name="Zong Y."/>
        </authorList>
    </citation>
    <scope>NUCLEOTIDE SEQUENCE [LARGE SCALE GENOMIC DNA]</scope>
    <source>
        <strain evidence="2 3">ZY74</strain>
    </source>
</reference>
<dbReference type="AlphaFoldDB" id="A0A3N4PJ73"/>
<name>A0A3N4PJ73_9BACT</name>
<dbReference type="Proteomes" id="UP000278351">
    <property type="component" value="Unassembled WGS sequence"/>
</dbReference>
<gene>
    <name evidence="2" type="ORF">EGT74_16955</name>
</gene>
<dbReference type="OrthoDB" id="2634655at2"/>
<feature type="signal peptide" evidence="1">
    <location>
        <begin position="1"/>
        <end position="17"/>
    </location>
</feature>
<keyword evidence="1" id="KW-0732">Signal</keyword>
<evidence type="ECO:0000256" key="1">
    <source>
        <dbReference type="SAM" id="SignalP"/>
    </source>
</evidence>
<feature type="chain" id="PRO_5018206215" description="DUF1080 domain-containing protein" evidence="1">
    <location>
        <begin position="18"/>
        <end position="357"/>
    </location>
</feature>
<organism evidence="2 3">
    <name type="scientific">Chitinophaga lutea</name>
    <dbReference type="NCBI Taxonomy" id="2488634"/>
    <lineage>
        <taxon>Bacteria</taxon>
        <taxon>Pseudomonadati</taxon>
        <taxon>Bacteroidota</taxon>
        <taxon>Chitinophagia</taxon>
        <taxon>Chitinophagales</taxon>
        <taxon>Chitinophagaceae</taxon>
        <taxon>Chitinophaga</taxon>
    </lineage>
</organism>
<keyword evidence="3" id="KW-1185">Reference proteome</keyword>
<accession>A0A3N4PJ73</accession>
<sequence length="357" mass="40860">MCRFLIILFFISAQATAQTAVPFDSPRWKIEGEEAVKETHLNRPALRLKKGRALLTDANFRNGILEFDIALKKARYFPAVQFRVQDDKNFEEYYLRPHQSGNPDAMQYTPVYNGLGGWQLYYGPGYNNAVQLPFDRWLHVRLMIKDKQAEVYFDNEEKPVLFIHELKREVTGGMIALANPYPETVWYSNVVYTPSDAVTIKSKPAPVTPLPESAIKEWAVSSLITEKSLQNKMQLRPEDTTALSWKHLWADANGITDLSVLTGITQDSNTVFVRKVIYADQPGVKKLSFGFSDRAKVYLNNRLLYSGDDVFMSRDYRFLGTVGYWDALYLDLKKGRNELWIAVSETFGGWGVKAKLE</sequence>
<evidence type="ECO:0008006" key="4">
    <source>
        <dbReference type="Google" id="ProtNLM"/>
    </source>
</evidence>
<dbReference type="EMBL" id="RPDH01000002">
    <property type="protein sequence ID" value="RPE08723.1"/>
    <property type="molecule type" value="Genomic_DNA"/>
</dbReference>